<accession>A0ABU4WEM4</accession>
<dbReference type="EMBL" id="JAVIKH010000016">
    <property type="protein sequence ID" value="MDX8336938.1"/>
    <property type="molecule type" value="Genomic_DNA"/>
</dbReference>
<proteinExistence type="predicted"/>
<dbReference type="RefSeq" id="WP_320314292.1">
    <property type="nucleotide sequence ID" value="NZ_JAVIKH010000016.1"/>
</dbReference>
<evidence type="ECO:0000313" key="2">
    <source>
        <dbReference type="Proteomes" id="UP001279681"/>
    </source>
</evidence>
<reference evidence="2" key="1">
    <citation type="submission" date="2023-07" db="EMBL/GenBank/DDBJ databases">
        <authorList>
            <person name="Colorado M.A."/>
            <person name="Villamil L.M."/>
            <person name="Melo J.F."/>
            <person name="Rodriguez J.A."/>
            <person name="Ruiz R.Y."/>
        </authorList>
    </citation>
    <scope>NUCLEOTIDE SEQUENCE [LARGE SCALE GENOMIC DNA]</scope>
    <source>
        <strain evidence="2">C33</strain>
    </source>
</reference>
<protein>
    <submittedName>
        <fullName evidence="1">HEAT repeat domain-containing protein</fullName>
    </submittedName>
</protein>
<gene>
    <name evidence="1" type="ORF">RFV38_10585</name>
</gene>
<evidence type="ECO:0000313" key="1">
    <source>
        <dbReference type="EMBL" id="MDX8336938.1"/>
    </source>
</evidence>
<organism evidence="1 2">
    <name type="scientific">Candidatus Cetobacterium colombiensis</name>
    <dbReference type="NCBI Taxonomy" id="3073100"/>
    <lineage>
        <taxon>Bacteria</taxon>
        <taxon>Fusobacteriati</taxon>
        <taxon>Fusobacteriota</taxon>
        <taxon>Fusobacteriia</taxon>
        <taxon>Fusobacteriales</taxon>
        <taxon>Fusobacteriaceae</taxon>
        <taxon>Cetobacterium</taxon>
    </lineage>
</organism>
<name>A0ABU4WEM4_9FUSO</name>
<keyword evidence="2" id="KW-1185">Reference proteome</keyword>
<dbReference type="Proteomes" id="UP001279681">
    <property type="component" value="Unassembled WGS sequence"/>
</dbReference>
<sequence>MEAIIKELKNELSYKVRLDAINKIKDYDLNDENYKDLREIIIKLALSDRVFAVKQGAFLLCQKNKLKKNGEVINLGKKNTGYSPNDIRKMFLKIKRETRMEALDLPLFKEYFQTISPKMYDVMSYEHMYFDNWIRGIYKYLSK</sequence>
<comment type="caution">
    <text evidence="1">The sequence shown here is derived from an EMBL/GenBank/DDBJ whole genome shotgun (WGS) entry which is preliminary data.</text>
</comment>